<evidence type="ECO:0000313" key="3">
    <source>
        <dbReference type="Proteomes" id="UP000178636"/>
    </source>
</evidence>
<dbReference type="EMBL" id="MHLO01000013">
    <property type="protein sequence ID" value="OGZ12856.1"/>
    <property type="molecule type" value="Genomic_DNA"/>
</dbReference>
<comment type="caution">
    <text evidence="2">The sequence shown here is derived from an EMBL/GenBank/DDBJ whole genome shotgun (WGS) entry which is preliminary data.</text>
</comment>
<keyword evidence="1" id="KW-0812">Transmembrane</keyword>
<gene>
    <name evidence="2" type="ORF">A3C93_03265</name>
</gene>
<protein>
    <submittedName>
        <fullName evidence="2">Uncharacterized protein</fullName>
    </submittedName>
</protein>
<evidence type="ECO:0000313" key="2">
    <source>
        <dbReference type="EMBL" id="OGZ12856.1"/>
    </source>
</evidence>
<accession>A0A1G2DH07</accession>
<feature type="transmembrane region" description="Helical" evidence="1">
    <location>
        <begin position="137"/>
        <end position="161"/>
    </location>
</feature>
<keyword evidence="1" id="KW-1133">Transmembrane helix</keyword>
<feature type="transmembrane region" description="Helical" evidence="1">
    <location>
        <begin position="72"/>
        <end position="92"/>
    </location>
</feature>
<keyword evidence="1" id="KW-0472">Membrane</keyword>
<evidence type="ECO:0000256" key="1">
    <source>
        <dbReference type="SAM" id="Phobius"/>
    </source>
</evidence>
<proteinExistence type="predicted"/>
<dbReference type="AlphaFoldDB" id="A0A1G2DH07"/>
<organism evidence="2 3">
    <name type="scientific">Candidatus Lloydbacteria bacterium RIFCSPHIGHO2_02_FULL_54_17</name>
    <dbReference type="NCBI Taxonomy" id="1798664"/>
    <lineage>
        <taxon>Bacteria</taxon>
        <taxon>Candidatus Lloydiibacteriota</taxon>
    </lineage>
</organism>
<reference evidence="2 3" key="1">
    <citation type="journal article" date="2016" name="Nat. Commun.">
        <title>Thousands of microbial genomes shed light on interconnected biogeochemical processes in an aquifer system.</title>
        <authorList>
            <person name="Anantharaman K."/>
            <person name="Brown C.T."/>
            <person name="Hug L.A."/>
            <person name="Sharon I."/>
            <person name="Castelle C.J."/>
            <person name="Probst A.J."/>
            <person name="Thomas B.C."/>
            <person name="Singh A."/>
            <person name="Wilkins M.J."/>
            <person name="Karaoz U."/>
            <person name="Brodie E.L."/>
            <person name="Williams K.H."/>
            <person name="Hubbard S.S."/>
            <person name="Banfield J.F."/>
        </authorList>
    </citation>
    <scope>NUCLEOTIDE SEQUENCE [LARGE SCALE GENOMIC DNA]</scope>
</reference>
<dbReference type="Proteomes" id="UP000178636">
    <property type="component" value="Unassembled WGS sequence"/>
</dbReference>
<name>A0A1G2DH07_9BACT</name>
<feature type="transmembrane region" description="Helical" evidence="1">
    <location>
        <begin position="21"/>
        <end position="41"/>
    </location>
</feature>
<sequence length="169" mass="19449">MDIFSHGLWGSVTVGRKNKKSFWTAFAFGVFPDLFAFGLPFSHLLFSMLTGDVQGVMVEHGAGHPNIPEYTYGLYNISHSLVIFAAVFLLVWAVRKKPLWETLAWGLHIALDIFTHNDKFFPTPFLWPISDFYVNGISWGQPIIFFPNVALLVGFYAYWWYRRHKNPVS</sequence>